<sequence length="219" mass="24153">MQRRREFLAAVPVGLLAASAGCLKLVTNDRAEYNASEASVSDAGLEETEYQHSDTQEQTIEESFEVGGVSRTVVASNWISTYKKDLQVQGQQQEAARFAVVSTPAIKILGRTFNPVNEMSHEELLDRFRSQLSGQYEGLDQLEYVESRDEVILGNEVEVSTFQTEASMEGQTVELYVHVTTLTHEGDLIVAVGAHPAALAQERANAYELMRSIEHDGGD</sequence>
<reference evidence="1 2" key="1">
    <citation type="journal article" date="2019" name="Int. J. Syst. Evol. Microbiol.">
        <title>The Global Catalogue of Microorganisms (GCM) 10K type strain sequencing project: providing services to taxonomists for standard genome sequencing and annotation.</title>
        <authorList>
            <consortium name="The Broad Institute Genomics Platform"/>
            <consortium name="The Broad Institute Genome Sequencing Center for Infectious Disease"/>
            <person name="Wu L."/>
            <person name="Ma J."/>
        </authorList>
    </citation>
    <scope>NUCLEOTIDE SEQUENCE [LARGE SCALE GENOMIC DNA]</scope>
    <source>
        <strain evidence="1 2">JCM 16328</strain>
    </source>
</reference>
<dbReference type="PROSITE" id="PS51257">
    <property type="entry name" value="PROKAR_LIPOPROTEIN"/>
    <property type="match status" value="1"/>
</dbReference>
<dbReference type="Proteomes" id="UP001500420">
    <property type="component" value="Unassembled WGS sequence"/>
</dbReference>
<keyword evidence="2" id="KW-1185">Reference proteome</keyword>
<protein>
    <recommendedName>
        <fullName evidence="3">DUF1795 domain-containing protein</fullName>
    </recommendedName>
</protein>
<gene>
    <name evidence="1" type="ORF">GCM10009020_03820</name>
</gene>
<proteinExistence type="predicted"/>
<dbReference type="Pfam" id="PF20127">
    <property type="entry name" value="DUF6517"/>
    <property type="match status" value="1"/>
</dbReference>
<evidence type="ECO:0008006" key="3">
    <source>
        <dbReference type="Google" id="ProtNLM"/>
    </source>
</evidence>
<evidence type="ECO:0000313" key="2">
    <source>
        <dbReference type="Proteomes" id="UP001500420"/>
    </source>
</evidence>
<dbReference type="InterPro" id="IPR045396">
    <property type="entry name" value="DUF6517"/>
</dbReference>
<name>A0AAV3T626_9EURY</name>
<accession>A0AAV3T626</accession>
<evidence type="ECO:0000313" key="1">
    <source>
        <dbReference type="EMBL" id="GAA0662550.1"/>
    </source>
</evidence>
<dbReference type="EMBL" id="BAAADV010000001">
    <property type="protein sequence ID" value="GAA0662550.1"/>
    <property type="molecule type" value="Genomic_DNA"/>
</dbReference>
<dbReference type="RefSeq" id="WP_343772139.1">
    <property type="nucleotide sequence ID" value="NZ_BAAADV010000001.1"/>
</dbReference>
<dbReference type="AlphaFoldDB" id="A0AAV3T626"/>
<comment type="caution">
    <text evidence="1">The sequence shown here is derived from an EMBL/GenBank/DDBJ whole genome shotgun (WGS) entry which is preliminary data.</text>
</comment>
<organism evidence="1 2">
    <name type="scientific">Natronoarchaeum mannanilyticum</name>
    <dbReference type="NCBI Taxonomy" id="926360"/>
    <lineage>
        <taxon>Archaea</taxon>
        <taxon>Methanobacteriati</taxon>
        <taxon>Methanobacteriota</taxon>
        <taxon>Stenosarchaea group</taxon>
        <taxon>Halobacteria</taxon>
        <taxon>Halobacteriales</taxon>
        <taxon>Natronoarchaeaceae</taxon>
    </lineage>
</organism>